<gene>
    <name evidence="2" type="ORF">KI387_040300</name>
</gene>
<dbReference type="PANTHER" id="PTHR32108:SF9">
    <property type="entry name" value="REVERSE TRANSCRIPTASE RNASE H-LIKE DOMAIN-CONTAINING PROTEIN"/>
    <property type="match status" value="1"/>
</dbReference>
<feature type="compositionally biased region" description="Low complexity" evidence="1">
    <location>
        <begin position="151"/>
        <end position="161"/>
    </location>
</feature>
<feature type="compositionally biased region" description="Polar residues" evidence="1">
    <location>
        <begin position="611"/>
        <end position="625"/>
    </location>
</feature>
<feature type="non-terminal residue" evidence="2">
    <location>
        <position position="770"/>
    </location>
</feature>
<protein>
    <recommendedName>
        <fullName evidence="4">Retrotransposon gag domain-containing protein</fullName>
    </recommendedName>
</protein>
<dbReference type="EMBL" id="JAHRHJ020000057">
    <property type="protein sequence ID" value="KAH9294494.1"/>
    <property type="molecule type" value="Genomic_DNA"/>
</dbReference>
<proteinExistence type="predicted"/>
<feature type="region of interest" description="Disordered" evidence="1">
    <location>
        <begin position="98"/>
        <end position="161"/>
    </location>
</feature>
<feature type="compositionally biased region" description="Low complexity" evidence="1">
    <location>
        <begin position="273"/>
        <end position="320"/>
    </location>
</feature>
<comment type="caution">
    <text evidence="2">The sequence shown here is derived from an EMBL/GenBank/DDBJ whole genome shotgun (WGS) entry which is preliminary data.</text>
</comment>
<reference evidence="2 3" key="1">
    <citation type="journal article" date="2021" name="Nat. Plants">
        <title>The Taxus genome provides insights into paclitaxel biosynthesis.</title>
        <authorList>
            <person name="Xiong X."/>
            <person name="Gou J."/>
            <person name="Liao Q."/>
            <person name="Li Y."/>
            <person name="Zhou Q."/>
            <person name="Bi G."/>
            <person name="Li C."/>
            <person name="Du R."/>
            <person name="Wang X."/>
            <person name="Sun T."/>
            <person name="Guo L."/>
            <person name="Liang H."/>
            <person name="Lu P."/>
            <person name="Wu Y."/>
            <person name="Zhang Z."/>
            <person name="Ro D.K."/>
            <person name="Shang Y."/>
            <person name="Huang S."/>
            <person name="Yan J."/>
        </authorList>
    </citation>
    <scope>NUCLEOTIDE SEQUENCE [LARGE SCALE GENOMIC DNA]</scope>
    <source>
        <strain evidence="2">Ta-2019</strain>
    </source>
</reference>
<feature type="compositionally biased region" description="Polar residues" evidence="1">
    <location>
        <begin position="110"/>
        <end position="128"/>
    </location>
</feature>
<name>A0AA38CC36_TAXCH</name>
<accession>A0AA38CC36</accession>
<feature type="compositionally biased region" description="Low complexity" evidence="1">
    <location>
        <begin position="591"/>
        <end position="605"/>
    </location>
</feature>
<keyword evidence="3" id="KW-1185">Reference proteome</keyword>
<dbReference type="PANTHER" id="PTHR32108">
    <property type="entry name" value="DNA-DIRECTED RNA POLYMERASE SUBUNIT ALPHA"/>
    <property type="match status" value="1"/>
</dbReference>
<sequence length="770" mass="83776">MFVENFSINITHKISITDLYNIRQFDDESIADFVARWRGIINQLSFSLPQSQQIELFTRSCANHISSTLRIQTFHTFEEAFTMARKLESRAIEQGKLKLHSKSKPDFSRFTKSNPSTSKDKNQGSTNAIVLKTSRVDNTSNQTPRRDSSSSRKGSSSSRSFTSLGESYASILEKMLEVHMIELPPIRNIDESQERPFWYRENDFCHYHRTKGHDIERCQTFKNLVQKFIDKGELILDNPNAPPNQALDVFKQPFPNHSPNHDASESQKPNTHTISFISTEESSSKPKPSANTSTESEPPSTSLIIGIPPSSDSPSLNIPTLLDTDSSLSASLSDLPSIPETVSSSSVSSSDILSMLEAITSLRVSTADTSTSVSPIFAATMPLVNVPIVVPTLMEASSILTLTVSFPTVVSPTITVPEVAPLQGTASSSLTSSITDATFPIKGKSKEVAPAPTLLVPELRPRQLKSNVASSVPPHLLPPKRLQSPYAVEIVTIPEKGKPIFRTIKTLGAFPQKSLSAPHKRLDLSTEKASSSANLSKPSSSSTTHSSPAPRKVDLPTRKTSPLLSESSSSLPKTRAPSVPPTKPTLGAPPSSKSTLSKSSLVSTKQPPLSLKTTTLVTSPSSSKSILGAPPPSKSIMSHLLPSQVPKAAPPDVQKNKTIPKETVKPNMQVLLPRQSVKVKEVPSSSLSSSLSTGFYTEILRQLIQSSSISLPPIKPYNPKGVKPSWFNSDLICAYHRTPGHDTEGCKALQSIVNDLLEESDLLLEEEEEQ</sequence>
<dbReference type="AlphaFoldDB" id="A0AA38CC36"/>
<organism evidence="2 3">
    <name type="scientific">Taxus chinensis</name>
    <name type="common">Chinese yew</name>
    <name type="synonym">Taxus wallichiana var. chinensis</name>
    <dbReference type="NCBI Taxonomy" id="29808"/>
    <lineage>
        <taxon>Eukaryota</taxon>
        <taxon>Viridiplantae</taxon>
        <taxon>Streptophyta</taxon>
        <taxon>Embryophyta</taxon>
        <taxon>Tracheophyta</taxon>
        <taxon>Spermatophyta</taxon>
        <taxon>Pinopsida</taxon>
        <taxon>Pinidae</taxon>
        <taxon>Conifers II</taxon>
        <taxon>Cupressales</taxon>
        <taxon>Taxaceae</taxon>
        <taxon>Taxus</taxon>
    </lineage>
</organism>
<feature type="region of interest" description="Disordered" evidence="1">
    <location>
        <begin position="518"/>
        <end position="638"/>
    </location>
</feature>
<feature type="compositionally biased region" description="Low complexity" evidence="1">
    <location>
        <begin position="561"/>
        <end position="572"/>
    </location>
</feature>
<evidence type="ECO:0008006" key="4">
    <source>
        <dbReference type="Google" id="ProtNLM"/>
    </source>
</evidence>
<dbReference type="Proteomes" id="UP000824469">
    <property type="component" value="Unassembled WGS sequence"/>
</dbReference>
<feature type="compositionally biased region" description="Low complexity" evidence="1">
    <location>
        <begin position="529"/>
        <end position="550"/>
    </location>
</feature>
<evidence type="ECO:0000256" key="1">
    <source>
        <dbReference type="SAM" id="MobiDB-lite"/>
    </source>
</evidence>
<evidence type="ECO:0000313" key="2">
    <source>
        <dbReference type="EMBL" id="KAH9294494.1"/>
    </source>
</evidence>
<feature type="region of interest" description="Disordered" evidence="1">
    <location>
        <begin position="236"/>
        <end position="320"/>
    </location>
</feature>
<evidence type="ECO:0000313" key="3">
    <source>
        <dbReference type="Proteomes" id="UP000824469"/>
    </source>
</evidence>